<name>A0A4Y8KW24_9BACT</name>
<dbReference type="EMBL" id="SOML01000016">
    <property type="protein sequence ID" value="TFD92779.1"/>
    <property type="molecule type" value="Genomic_DNA"/>
</dbReference>
<comment type="caution">
    <text evidence="1">The sequence shown here is derived from an EMBL/GenBank/DDBJ whole genome shotgun (WGS) entry which is preliminary data.</text>
</comment>
<sequence>MNISNISQAKKEVVITLEQLRNTIIDNHKRAGQPASGLTIATMRIEETETGARLLGRRAFATLETGRKPGNVPQNFTAIIKQWIIDKAIPFEHKPYIRQPSDKWQPKYTPEERGLNSLASAIAWNIEKHGTKLYREGGRKDIFTEPIDKAIPELKKKLAVIFKTEIERIQRS</sequence>
<evidence type="ECO:0000313" key="2">
    <source>
        <dbReference type="Proteomes" id="UP000297861"/>
    </source>
</evidence>
<accession>A0A4Y8KW24</accession>
<dbReference type="AlphaFoldDB" id="A0A4Y8KW24"/>
<gene>
    <name evidence="1" type="ORF">E2605_18210</name>
</gene>
<dbReference type="RefSeq" id="WP_134437466.1">
    <property type="nucleotide sequence ID" value="NZ_SOML01000016.1"/>
</dbReference>
<dbReference type="Proteomes" id="UP000297861">
    <property type="component" value="Unassembled WGS sequence"/>
</dbReference>
<organism evidence="1 2">
    <name type="scientific">Dysgonomonas capnocytophagoides</name>
    <dbReference type="NCBI Taxonomy" id="45254"/>
    <lineage>
        <taxon>Bacteria</taxon>
        <taxon>Pseudomonadati</taxon>
        <taxon>Bacteroidota</taxon>
        <taxon>Bacteroidia</taxon>
        <taxon>Bacteroidales</taxon>
        <taxon>Dysgonomonadaceae</taxon>
        <taxon>Dysgonomonas</taxon>
    </lineage>
</organism>
<protein>
    <recommendedName>
        <fullName evidence="3">HK97 gp10 family phage protein</fullName>
    </recommendedName>
</protein>
<evidence type="ECO:0008006" key="3">
    <source>
        <dbReference type="Google" id="ProtNLM"/>
    </source>
</evidence>
<evidence type="ECO:0000313" key="1">
    <source>
        <dbReference type="EMBL" id="TFD92779.1"/>
    </source>
</evidence>
<proteinExistence type="predicted"/>
<keyword evidence="2" id="KW-1185">Reference proteome</keyword>
<reference evidence="1 2" key="1">
    <citation type="submission" date="2019-03" db="EMBL/GenBank/DDBJ databases">
        <title>San Antonio Military Medical Center submission to MRSN (WRAIR), pending publication.</title>
        <authorList>
            <person name="Blyth D.M."/>
            <person name="Mccarthy S.L."/>
            <person name="Schall S.E."/>
            <person name="Stam J.A."/>
            <person name="Ong A.C."/>
            <person name="Mcgann P.T."/>
        </authorList>
    </citation>
    <scope>NUCLEOTIDE SEQUENCE [LARGE SCALE GENOMIC DNA]</scope>
    <source>
        <strain evidence="1 2">MRSN571793</strain>
    </source>
</reference>
<dbReference type="OrthoDB" id="1046860at2"/>